<keyword evidence="11" id="KW-1161">Viral attachment to host cell</keyword>
<name>A0A1L3KPK7_9VIRU</name>
<evidence type="ECO:0000256" key="23">
    <source>
        <dbReference type="SAM" id="Phobius"/>
    </source>
</evidence>
<dbReference type="GO" id="GO:0016020">
    <property type="term" value="C:membrane"/>
    <property type="evidence" value="ECO:0007669"/>
    <property type="project" value="InterPro"/>
</dbReference>
<evidence type="ECO:0000256" key="19">
    <source>
        <dbReference type="ARBA" id="ARBA00023184"/>
    </source>
</evidence>
<dbReference type="GO" id="GO:0044178">
    <property type="term" value="C:host cell Golgi membrane"/>
    <property type="evidence" value="ECO:0007669"/>
    <property type="project" value="UniProtKB-SubCell"/>
</dbReference>
<feature type="domain" description="Phlebovirus glycoprotein G2 fusion" evidence="25">
    <location>
        <begin position="781"/>
        <end position="1107"/>
    </location>
</feature>
<accession>A0A1L3KPK7</accession>
<evidence type="ECO:0000256" key="11">
    <source>
        <dbReference type="ARBA" id="ARBA00022804"/>
    </source>
</evidence>
<feature type="transmembrane region" description="Helical" evidence="23">
    <location>
        <begin position="648"/>
        <end position="671"/>
    </location>
</feature>
<feature type="domain" description="Phlebovirus glycoprotein G2 C-terminal" evidence="26">
    <location>
        <begin position="1122"/>
        <end position="1207"/>
    </location>
</feature>
<evidence type="ECO:0000259" key="26">
    <source>
        <dbReference type="Pfam" id="PF19019"/>
    </source>
</evidence>
<keyword evidence="17" id="KW-1015">Disulfide bond</keyword>
<dbReference type="Gene3D" id="2.60.40.3770">
    <property type="match status" value="1"/>
</dbReference>
<dbReference type="Pfam" id="PF07245">
    <property type="entry name" value="Phlebovirus_G2"/>
    <property type="match status" value="1"/>
</dbReference>
<feature type="transmembrane region" description="Helical" evidence="23">
    <location>
        <begin position="1241"/>
        <end position="1261"/>
    </location>
</feature>
<keyword evidence="16 23" id="KW-0472">Membrane</keyword>
<dbReference type="InterPro" id="IPR010826">
    <property type="entry name" value="Phlebovirus_G1"/>
</dbReference>
<comment type="subcellular location">
    <subcellularLocation>
        <location evidence="1">Host Golgi apparatus membrane</location>
        <topology evidence="1">Single-pass type I membrane protein</topology>
    </subcellularLocation>
    <subcellularLocation>
        <location evidence="2">Host endoplasmic reticulum membrane</location>
        <topology evidence="2">Single-pass type I membrane protein</topology>
    </subcellularLocation>
    <subcellularLocation>
        <location evidence="3">Virion membrane</location>
        <topology evidence="3">Single-pass type I membrane protein</topology>
    </subcellularLocation>
</comment>
<keyword evidence="14" id="KW-1043">Host membrane</keyword>
<feature type="transmembrane region" description="Helical" evidence="23">
    <location>
        <begin position="768"/>
        <end position="787"/>
    </location>
</feature>
<dbReference type="KEGG" id="vg:30685165"/>
<keyword evidence="8" id="KW-1162">Viral penetration into host cytoplasm</keyword>
<keyword evidence="15 23" id="KW-1133">Transmembrane helix</keyword>
<evidence type="ECO:0000256" key="21">
    <source>
        <dbReference type="ARBA" id="ARBA00031199"/>
    </source>
</evidence>
<evidence type="ECO:0000256" key="5">
    <source>
        <dbReference type="ARBA" id="ARBA00022506"/>
    </source>
</evidence>
<evidence type="ECO:0000256" key="8">
    <source>
        <dbReference type="ARBA" id="ARBA00022595"/>
    </source>
</evidence>
<feature type="domain" description="Phlebovirus glycoprotein G1" evidence="24">
    <location>
        <begin position="486"/>
        <end position="719"/>
    </location>
</feature>
<proteinExistence type="inferred from homology"/>
<dbReference type="RefSeq" id="YP_009330278.1">
    <property type="nucleotide sequence ID" value="NC_032277.1"/>
</dbReference>
<evidence type="ECO:0000256" key="10">
    <source>
        <dbReference type="ARBA" id="ARBA00022729"/>
    </source>
</evidence>
<dbReference type="EMBL" id="KX884800">
    <property type="protein sequence ID" value="APG79289.1"/>
    <property type="molecule type" value="Genomic_RNA"/>
</dbReference>
<protein>
    <recommendedName>
        <fullName evidence="4">Envelopment polyprotein</fullName>
    </recommendedName>
    <alternativeName>
        <fullName evidence="21">M polyprotein</fullName>
    </alternativeName>
</protein>
<evidence type="ECO:0000256" key="2">
    <source>
        <dbReference type="ARBA" id="ARBA00004482"/>
    </source>
</evidence>
<dbReference type="Proteomes" id="UP000204461">
    <property type="component" value="Genome"/>
</dbReference>
<evidence type="ECO:0000256" key="12">
    <source>
        <dbReference type="ARBA" id="ARBA00022812"/>
    </source>
</evidence>
<dbReference type="GO" id="GO:0055036">
    <property type="term" value="C:virion membrane"/>
    <property type="evidence" value="ECO:0007669"/>
    <property type="project" value="UniProtKB-SubCell"/>
</dbReference>
<evidence type="ECO:0000256" key="16">
    <source>
        <dbReference type="ARBA" id="ARBA00023136"/>
    </source>
</evidence>
<evidence type="ECO:0000256" key="7">
    <source>
        <dbReference type="ARBA" id="ARBA00022581"/>
    </source>
</evidence>
<dbReference type="Pfam" id="PF07243">
    <property type="entry name" value="Phlebovirus_G1"/>
    <property type="match status" value="1"/>
</dbReference>
<evidence type="ECO:0000256" key="20">
    <source>
        <dbReference type="ARBA" id="ARBA00023296"/>
    </source>
</evidence>
<keyword evidence="6" id="KW-1170">Fusion of virus membrane with host endosomal membrane</keyword>
<dbReference type="GO" id="GO:0046718">
    <property type="term" value="P:symbiont entry into host cell"/>
    <property type="evidence" value="ECO:0007669"/>
    <property type="project" value="UniProtKB-KW"/>
</dbReference>
<keyword evidence="7" id="KW-0945">Host-virus interaction</keyword>
<evidence type="ECO:0000256" key="4">
    <source>
        <dbReference type="ARBA" id="ARBA00015294"/>
    </source>
</evidence>
<dbReference type="GeneID" id="30685165"/>
<keyword evidence="19" id="KW-1038">Host endoplasmic reticulum</keyword>
<keyword evidence="18" id="KW-0325">Glycoprotein</keyword>
<evidence type="ECO:0000313" key="27">
    <source>
        <dbReference type="EMBL" id="APG79289.1"/>
    </source>
</evidence>
<dbReference type="InterPro" id="IPR043603">
    <property type="entry name" value="Phlebo_G2_C"/>
</dbReference>
<evidence type="ECO:0000256" key="14">
    <source>
        <dbReference type="ARBA" id="ARBA00022870"/>
    </source>
</evidence>
<evidence type="ECO:0000256" key="9">
    <source>
        <dbReference type="ARBA" id="ARBA00022692"/>
    </source>
</evidence>
<keyword evidence="28" id="KW-1185">Reference proteome</keyword>
<keyword evidence="20" id="KW-1160">Virus entry into host cell</keyword>
<keyword evidence="5" id="KW-1168">Fusion of virus membrane with host membrane</keyword>
<dbReference type="GO" id="GO:0044167">
    <property type="term" value="C:host cell endoplasmic reticulum membrane"/>
    <property type="evidence" value="ECO:0007669"/>
    <property type="project" value="UniProtKB-SubCell"/>
</dbReference>
<evidence type="ECO:0000256" key="3">
    <source>
        <dbReference type="ARBA" id="ARBA00004563"/>
    </source>
</evidence>
<evidence type="ECO:0000259" key="25">
    <source>
        <dbReference type="Pfam" id="PF07245"/>
    </source>
</evidence>
<evidence type="ECO:0000256" key="13">
    <source>
        <dbReference type="ARBA" id="ARBA00022844"/>
    </source>
</evidence>
<dbReference type="Pfam" id="PF19019">
    <property type="entry name" value="Phlebo_G2_C"/>
    <property type="match status" value="1"/>
</dbReference>
<evidence type="ECO:0000256" key="18">
    <source>
        <dbReference type="ARBA" id="ARBA00023180"/>
    </source>
</evidence>
<evidence type="ECO:0000313" key="28">
    <source>
        <dbReference type="Proteomes" id="UP000204461"/>
    </source>
</evidence>
<evidence type="ECO:0000256" key="6">
    <source>
        <dbReference type="ARBA" id="ARBA00022510"/>
    </source>
</evidence>
<sequence length="1281" mass="145065">MAKPLYFRILIILVCRVLLLFAVANNTSFGDGSKILNIIQGGNFQTLNNHGGFHVKTESDKINCPVCNCNNTELVNVIKTFFESNNSSFKTLNITNRATELTSNYTLIKMIPPSTSGNNDDNPKAEVELLSNTLNNQNQGSFIPPIMSFLVNRIVHEEPIEMKVLRYQDKIGQISEQIKDIIFEDTSIVCDTKSLKKMLLCVSTYIGEDQDKNIKVLSMLLNLISDFLSEFKLRNKNNNYDGNVKLGKFSHLMDQNDKSNAISSFGRKLLSVNKDVLFTSEVEPGTSIMRSKPDEYDISVRLSRIMEGPKTSNIDAVKAFEIFRVHCDRKHNDVNRLDEIELSAIVKPHFSTTTQVCFSTFLCPTDYHFDFTTRECKQSLDGALLNDEFDFKSIKLSSIVGRVTSHPFETIIPRLKKNYCKIDNHSIRKCVGKIKKFEKDFMAIHVANDWVLVDGDYLLTMVQDSKDFRSYVCNSSNPLIIPDTDCRGDDSFIRAFGRGNSDCFCRINNNWHDLVFKNLDGVSYIDAWIAFTWTVEIDSKVIENLNCDDCEFKCKNGIIDYSVKKYISLMKICFMDHCILRDIKQMSGSIRIPELRFYGSKFKITLLSETKTGEFITEVDCSNIDLCQSISCVFCLERLANYHCLSSYLLILYVLILFATFLILSIIYKIMKLLKAIFMSLFVTLKFSYKLVRYICIKFYRYCRGHMSRSYNRVVELDDQDLWETPRQDEESMEDVRIDDHSPMNRTPMRRPRVLPANRTSRDIKMSLFIVATIITLAFSCSDIGSISTQDVSCTEYKNTISCVTDFNIMLTVAPMGQYACIQAKSIEGRVIMSIRIKTKSIKLICNKRSLYYTYRTTPTISKVYRCDSAGECSKNVCNSNDPKIFEKELNPNELKVLGNTGCKSVNGFWGNGCFYASSACIFYRVLFPNVENGDFYEMFDCPHWSWQIELEITQSDLIQEKVSSVVLSNELPTQSSIGSIRLHSVSVPPSPVLSDCFMSSSIAGMNFISLTNCNKKDQLIKGELGEIQCPSGVDAGNATNKCSYSSSIYSVTASGNDIQFASEVINPKDTSKAKRLPLNFDGFMLDIDNSIPIARMFGSSLFQFSIATSKYKFEILKERSSCSTTFLNLTGCYNCLGGATLCLKVDVDKESSILKVDCPKSKISTVFMVNKNSREYCSKLSSNVQTIHEECEIVCSGNTEKVKLEASLSYDVNVIHKDNTNYIYNGVGILRGVDISTISLWSLGFIILGFLIFLIIILLIKKCLFDHKTLKAFDPSSKSI</sequence>
<comment type="similarity">
    <text evidence="22">Belongs to the phlebovirus envelope glycoprotein family.</text>
</comment>
<keyword evidence="10" id="KW-0732">Signal</keyword>
<dbReference type="GO" id="GO:0019062">
    <property type="term" value="P:virion attachment to host cell"/>
    <property type="evidence" value="ECO:0007669"/>
    <property type="project" value="UniProtKB-KW"/>
</dbReference>
<organism evidence="27 28">
    <name type="scientific">Hubei diptera virus 5</name>
    <dbReference type="NCBI Taxonomy" id="1922886"/>
    <lineage>
        <taxon>Viruses</taxon>
        <taxon>Riboviria</taxon>
        <taxon>Orthornavirae</taxon>
        <taxon>Negarnaviricota</taxon>
        <taxon>Polyploviricotina</taxon>
        <taxon>Bunyaviricetes</taxon>
        <taxon>Hareavirales</taxon>
        <taxon>Phenuiviridae</taxon>
        <taxon>Phasivirus</taxon>
        <taxon>Phasivirus hubeiense</taxon>
    </lineage>
</organism>
<dbReference type="GO" id="GO:0039654">
    <property type="term" value="P:fusion of virus membrane with host endosome membrane"/>
    <property type="evidence" value="ECO:0007669"/>
    <property type="project" value="UniProtKB-KW"/>
</dbReference>
<keyword evidence="13" id="KW-0946">Virion</keyword>
<evidence type="ECO:0000256" key="15">
    <source>
        <dbReference type="ARBA" id="ARBA00022989"/>
    </source>
</evidence>
<reference evidence="27 28" key="1">
    <citation type="journal article" date="2016" name="Nature">
        <title>Redefining the invertebrate RNA virosphere.</title>
        <authorList>
            <person name="Shi M."/>
            <person name="Lin X.D."/>
            <person name="Tian J.H."/>
            <person name="Chen L.J."/>
            <person name="Chen X."/>
            <person name="Li C.X."/>
            <person name="Qin X.C."/>
            <person name="Li J."/>
            <person name="Cao J.P."/>
            <person name="Eden J.S."/>
            <person name="Buchmann J."/>
            <person name="Wang W."/>
            <person name="Xu J."/>
            <person name="Holmes E.C."/>
            <person name="Zhang Y.Z."/>
        </authorList>
    </citation>
    <scope>NUCLEOTIDE SEQUENCE [LARGE SCALE GENOMIC DNA]</scope>
    <source>
        <strain evidence="27 28">SCM245062</strain>
    </source>
</reference>
<evidence type="ECO:0000256" key="1">
    <source>
        <dbReference type="ARBA" id="ARBA00004244"/>
    </source>
</evidence>
<dbReference type="Gene3D" id="2.60.98.50">
    <property type="match status" value="1"/>
</dbReference>
<dbReference type="InterPro" id="IPR009878">
    <property type="entry name" value="Phlebovirus_G2_fusion"/>
</dbReference>
<evidence type="ECO:0000259" key="24">
    <source>
        <dbReference type="Pfam" id="PF07243"/>
    </source>
</evidence>
<evidence type="ECO:0000256" key="17">
    <source>
        <dbReference type="ARBA" id="ARBA00023157"/>
    </source>
</evidence>
<evidence type="ECO:0000256" key="22">
    <source>
        <dbReference type="ARBA" id="ARBA00033745"/>
    </source>
</evidence>
<keyword evidence="12" id="KW-1040">Host Golgi apparatus</keyword>
<keyword evidence="9 23" id="KW-0812">Transmembrane</keyword>